<dbReference type="FunFam" id="3.80.10.10:FF:000386">
    <property type="entry name" value="Disease resistance protein RPS4"/>
    <property type="match status" value="1"/>
</dbReference>
<dbReference type="Gene3D" id="3.40.50.10140">
    <property type="entry name" value="Toll/interleukin-1 receptor homology (TIR) domain"/>
    <property type="match status" value="1"/>
</dbReference>
<evidence type="ECO:0000256" key="3">
    <source>
        <dbReference type="ARBA" id="ARBA00022821"/>
    </source>
</evidence>
<dbReference type="Gene3D" id="3.80.10.10">
    <property type="entry name" value="Ribonuclease Inhibitor"/>
    <property type="match status" value="2"/>
</dbReference>
<dbReference type="AlphaFoldDB" id="A0AAV1QUS7"/>
<protein>
    <recommendedName>
        <fullName evidence="5">TIR domain-containing protein</fullName>
    </recommendedName>
</protein>
<evidence type="ECO:0000313" key="6">
    <source>
        <dbReference type="EMBL" id="CAK7323781.1"/>
    </source>
</evidence>
<dbReference type="InterPro" id="IPR000157">
    <property type="entry name" value="TIR_dom"/>
</dbReference>
<dbReference type="SUPFAM" id="SSF52200">
    <property type="entry name" value="Toll/Interleukin receptor TIR domain"/>
    <property type="match status" value="1"/>
</dbReference>
<sequence length="854" mass="95942">MQGEEISPALLEAIENSKAAVIIFSKNYASSPWCLDELVKIVQCHELHGQRVIPVFYHVNPSDVLEQTGVFEEAFAEHEINFKEKSLRWKAAMTKAANLAGWDSQVVRPESRLVDDIVKDILSKLKEASASGLEEQVGLDSRIDQVKGLLSIGGSIYTILCHTPKIKVLVKNTGTEAIEGIFLDMSKITEAHLNPNAFARMSNLKFLKFYMPDCGIFEEDNHNKLQLSEGLKSLPNELRYLYWHGYPLKSFPVNFHPVNLVELILPYSNLKRLWKISMDLGKLKKIDLSHSQHLMEFPCPSQASNLVSIILTGCTSLPKKVPKSISRFSMLFSINLMDCKNIRSFPSTVDLEFLDTVVLAGCSKLARFPEFSRSIRHINLDRAAIIEVPLSVGCLDRLCELRVTNCTKLESLPSSICKLKSLGIINLSGCSKLKKFPEIFENMDGLRELVLDGTAIKMLPSSIEHLVGLCSLHLNACKNLAGIPESLCNLTALHNLHLSGCSKLEKLPRNLKNLKHLEELKASRCDRLEIPADLNSLSSLCSLDLSCNKFERMPTAINQLLELTFLDISRCERLKSLPELPPRLKVIDAFDCISLETISSLTELCPVEFKNSFSNPNFMFTNCLKLDQNARNDIVSHALQKLKIFSIGAEFYNELNLQAPSGRICYAGSEIPEWFPFQSVGSSITIHLPPFGQNGRFLGFASCAIVEFQNSHCGSGFCGQFEAQFQTKNDSGRSLLPCFITPFSMHSGYLDECRSVQSEHVLLWYESKFSNFDWCTETGLGLGEHWYNEATLEFRATLPRCDCNIECSLTDEDEEEEEEEEEASKNKRCQDDCEGDVELGRSDSSEEKEEEPKP</sequence>
<dbReference type="SMART" id="SM00255">
    <property type="entry name" value="TIR"/>
    <property type="match status" value="1"/>
</dbReference>
<evidence type="ECO:0000259" key="5">
    <source>
        <dbReference type="PROSITE" id="PS50104"/>
    </source>
</evidence>
<reference evidence="6 7" key="1">
    <citation type="submission" date="2024-01" db="EMBL/GenBank/DDBJ databases">
        <authorList>
            <person name="Waweru B."/>
        </authorList>
    </citation>
    <scope>NUCLEOTIDE SEQUENCE [LARGE SCALE GENOMIC DNA]</scope>
</reference>
<dbReference type="InterPro" id="IPR035897">
    <property type="entry name" value="Toll_tir_struct_dom_sf"/>
</dbReference>
<keyword evidence="1" id="KW-0433">Leucine-rich repeat</keyword>
<evidence type="ECO:0000256" key="2">
    <source>
        <dbReference type="ARBA" id="ARBA00022737"/>
    </source>
</evidence>
<dbReference type="InterPro" id="IPR011713">
    <property type="entry name" value="Leu-rich_rpt_3"/>
</dbReference>
<dbReference type="PROSITE" id="PS50104">
    <property type="entry name" value="TIR"/>
    <property type="match status" value="1"/>
</dbReference>
<feature type="compositionally biased region" description="Acidic residues" evidence="4">
    <location>
        <begin position="810"/>
        <end position="822"/>
    </location>
</feature>
<accession>A0AAV1QUS7</accession>
<proteinExistence type="predicted"/>
<keyword evidence="3" id="KW-0611">Plant defense</keyword>
<dbReference type="SUPFAM" id="SSF52058">
    <property type="entry name" value="L domain-like"/>
    <property type="match status" value="2"/>
</dbReference>
<organism evidence="6 7">
    <name type="scientific">Dovyalis caffra</name>
    <dbReference type="NCBI Taxonomy" id="77055"/>
    <lineage>
        <taxon>Eukaryota</taxon>
        <taxon>Viridiplantae</taxon>
        <taxon>Streptophyta</taxon>
        <taxon>Embryophyta</taxon>
        <taxon>Tracheophyta</taxon>
        <taxon>Spermatophyta</taxon>
        <taxon>Magnoliopsida</taxon>
        <taxon>eudicotyledons</taxon>
        <taxon>Gunneridae</taxon>
        <taxon>Pentapetalae</taxon>
        <taxon>rosids</taxon>
        <taxon>fabids</taxon>
        <taxon>Malpighiales</taxon>
        <taxon>Salicaceae</taxon>
        <taxon>Flacourtieae</taxon>
        <taxon>Dovyalis</taxon>
    </lineage>
</organism>
<dbReference type="GO" id="GO:0006952">
    <property type="term" value="P:defense response"/>
    <property type="evidence" value="ECO:0007669"/>
    <property type="project" value="InterPro"/>
</dbReference>
<dbReference type="Pfam" id="PF20160">
    <property type="entry name" value="C-JID"/>
    <property type="match status" value="1"/>
</dbReference>
<evidence type="ECO:0000256" key="1">
    <source>
        <dbReference type="ARBA" id="ARBA00022614"/>
    </source>
</evidence>
<dbReference type="InterPro" id="IPR045344">
    <property type="entry name" value="C-JID"/>
</dbReference>
<dbReference type="InterPro" id="IPR032675">
    <property type="entry name" value="LRR_dom_sf"/>
</dbReference>
<dbReference type="InterPro" id="IPR058546">
    <property type="entry name" value="RPS4B/Roq1-like_LRR"/>
</dbReference>
<dbReference type="Pfam" id="PF23286">
    <property type="entry name" value="LRR_13"/>
    <property type="match status" value="1"/>
</dbReference>
<gene>
    <name evidence="6" type="ORF">DCAF_LOCUS1411</name>
</gene>
<keyword evidence="2" id="KW-0677">Repeat</keyword>
<dbReference type="PANTHER" id="PTHR11017">
    <property type="entry name" value="LEUCINE-RICH REPEAT-CONTAINING PROTEIN"/>
    <property type="match status" value="1"/>
</dbReference>
<dbReference type="Pfam" id="PF01582">
    <property type="entry name" value="TIR"/>
    <property type="match status" value="1"/>
</dbReference>
<dbReference type="InterPro" id="IPR044974">
    <property type="entry name" value="Disease_R_plants"/>
</dbReference>
<keyword evidence="7" id="KW-1185">Reference proteome</keyword>
<evidence type="ECO:0000256" key="4">
    <source>
        <dbReference type="SAM" id="MobiDB-lite"/>
    </source>
</evidence>
<dbReference type="GO" id="GO:0007165">
    <property type="term" value="P:signal transduction"/>
    <property type="evidence" value="ECO:0007669"/>
    <property type="project" value="InterPro"/>
</dbReference>
<name>A0AAV1QUS7_9ROSI</name>
<dbReference type="Proteomes" id="UP001314170">
    <property type="component" value="Unassembled WGS sequence"/>
</dbReference>
<dbReference type="PANTHER" id="PTHR11017:SF574">
    <property type="entry name" value="ADP-RIBOSYL CYCLASE_CYCLIC ADP-RIBOSE HYDROLASE"/>
    <property type="match status" value="1"/>
</dbReference>
<evidence type="ECO:0000313" key="7">
    <source>
        <dbReference type="Proteomes" id="UP001314170"/>
    </source>
</evidence>
<dbReference type="EMBL" id="CAWUPB010000131">
    <property type="protein sequence ID" value="CAK7323781.1"/>
    <property type="molecule type" value="Genomic_DNA"/>
</dbReference>
<dbReference type="Pfam" id="PF07725">
    <property type="entry name" value="LRR_3"/>
    <property type="match status" value="1"/>
</dbReference>
<feature type="region of interest" description="Disordered" evidence="4">
    <location>
        <begin position="810"/>
        <end position="854"/>
    </location>
</feature>
<feature type="compositionally biased region" description="Basic and acidic residues" evidence="4">
    <location>
        <begin position="838"/>
        <end position="854"/>
    </location>
</feature>
<feature type="domain" description="TIR" evidence="5">
    <location>
        <begin position="1"/>
        <end position="125"/>
    </location>
</feature>
<comment type="caution">
    <text evidence="6">The sequence shown here is derived from an EMBL/GenBank/DDBJ whole genome shotgun (WGS) entry which is preliminary data.</text>
</comment>